<keyword evidence="1" id="KW-0732">Signal</keyword>
<comment type="caution">
    <text evidence="2">The sequence shown here is derived from an EMBL/GenBank/DDBJ whole genome shotgun (WGS) entry which is preliminary data.</text>
</comment>
<proteinExistence type="predicted"/>
<name>A0ABY1PW45_9SPHN</name>
<organism evidence="2 3">
    <name type="scientific">Novosphingobium panipatense</name>
    <dbReference type="NCBI Taxonomy" id="428991"/>
    <lineage>
        <taxon>Bacteria</taxon>
        <taxon>Pseudomonadati</taxon>
        <taxon>Pseudomonadota</taxon>
        <taxon>Alphaproteobacteria</taxon>
        <taxon>Sphingomonadales</taxon>
        <taxon>Sphingomonadaceae</taxon>
        <taxon>Novosphingobium</taxon>
    </lineage>
</organism>
<protein>
    <recommendedName>
        <fullName evidence="4">Tetratricopeptide repeat protein</fullName>
    </recommendedName>
</protein>
<dbReference type="Proteomes" id="UP001157910">
    <property type="component" value="Unassembled WGS sequence"/>
</dbReference>
<evidence type="ECO:0000256" key="1">
    <source>
        <dbReference type="SAM" id="SignalP"/>
    </source>
</evidence>
<feature type="chain" id="PRO_5047153503" description="Tetratricopeptide repeat protein" evidence="1">
    <location>
        <begin position="21"/>
        <end position="124"/>
    </location>
</feature>
<keyword evidence="3" id="KW-1185">Reference proteome</keyword>
<reference evidence="2 3" key="1">
    <citation type="submission" date="2017-05" db="EMBL/GenBank/DDBJ databases">
        <authorList>
            <person name="Varghese N."/>
            <person name="Submissions S."/>
        </authorList>
    </citation>
    <scope>NUCLEOTIDE SEQUENCE [LARGE SCALE GENOMIC DNA]</scope>
    <source>
        <strain evidence="2 3">SM16</strain>
    </source>
</reference>
<sequence length="124" mass="12427">MSLSALTASVLLGQAAFSLAVDQPAAEAPDVAYAELAAGQPQAAVRKLEAAGAAVSKDPATLINLGAAYAQAGMTGKAVLAYRAAVASPERYDLQLADGSWADSRVAARQALKGMLAATAVAVR</sequence>
<evidence type="ECO:0000313" key="3">
    <source>
        <dbReference type="Proteomes" id="UP001157910"/>
    </source>
</evidence>
<dbReference type="InterPro" id="IPR011990">
    <property type="entry name" value="TPR-like_helical_dom_sf"/>
</dbReference>
<dbReference type="EMBL" id="FXUI01000001">
    <property type="protein sequence ID" value="SMP50888.1"/>
    <property type="molecule type" value="Genomic_DNA"/>
</dbReference>
<dbReference type="RefSeq" id="WP_283404768.1">
    <property type="nucleotide sequence ID" value="NZ_FXUI01000001.1"/>
</dbReference>
<dbReference type="Gene3D" id="1.25.40.10">
    <property type="entry name" value="Tetratricopeptide repeat domain"/>
    <property type="match status" value="1"/>
</dbReference>
<accession>A0ABY1PW45</accession>
<gene>
    <name evidence="2" type="ORF">SAMN06296065_10144</name>
</gene>
<evidence type="ECO:0008006" key="4">
    <source>
        <dbReference type="Google" id="ProtNLM"/>
    </source>
</evidence>
<dbReference type="SUPFAM" id="SSF48452">
    <property type="entry name" value="TPR-like"/>
    <property type="match status" value="1"/>
</dbReference>
<feature type="signal peptide" evidence="1">
    <location>
        <begin position="1"/>
        <end position="20"/>
    </location>
</feature>
<evidence type="ECO:0000313" key="2">
    <source>
        <dbReference type="EMBL" id="SMP50888.1"/>
    </source>
</evidence>